<dbReference type="EMBL" id="JAATNW010000001">
    <property type="protein sequence ID" value="NMH58524.1"/>
    <property type="molecule type" value="Genomic_DNA"/>
</dbReference>
<dbReference type="InterPro" id="IPR037066">
    <property type="entry name" value="Plug_dom_sf"/>
</dbReference>
<keyword evidence="3" id="KW-0998">Cell outer membrane</keyword>
<feature type="chain" id="PRO_5045461144" evidence="6">
    <location>
        <begin position="28"/>
        <end position="932"/>
    </location>
</feature>
<evidence type="ECO:0000256" key="1">
    <source>
        <dbReference type="ARBA" id="ARBA00004442"/>
    </source>
</evidence>
<dbReference type="SUPFAM" id="SSF56935">
    <property type="entry name" value="Porins"/>
    <property type="match status" value="1"/>
</dbReference>
<comment type="similarity">
    <text evidence="4">Belongs to the TonB-dependent receptor family.</text>
</comment>
<sequence>MKTFKTNLITTAFLASGITLGSLPVMAQQNDTSQTDAEEQTVEVIEVSGIRASLQKSQAIKMSESSIVEAITAEDIGKLPDSSIAESIARLPGLAAQRLNGRSSSISIRGLGEDFSTATFNGREQVTLGDNRGVEFDVYPSEIMNEVIVYKTPEATLMTQGIGGTIDMRTIKPLAHGEQTVAVTLRGEKNDIGALNPDGEDTGYRGSFSYIDQFADDTIGLAIAYSHMDSPNNEERFETWGWPDGTIGGMKPFVRSAELTRDTLMAVVEFNPTNDLRVNADALYIDFEDNQVLRGIEIPAAWGDAGIRVDETLNGQSLTGRIGGPGSPVGGVVRNDVTIREADLFALGVNVEYDLNADWVLEFDAAYSQVERKTWALETYAGSGRGFSDRQPEQINFSFAPNFQSVNLNPMLDYGDHSVIQLGNPQSWGWGNLTDLESDDDQDGFINTPTIDDELSTLRLAAQRVLSTDFISSVEFGAYFSQREKSKRDLGLFLTLPGALDSNGKVVPGYQLSVPEEYRLPNTSLGFIGIDDMISFDSFRFWQDGNYTEFDSRIADPARWENTWDVSEDISIAFIKANIDTELGNIPVRGNVGVQVVHTDQSSDGFTTRRRPNRSVEVSPTSGGDDYVEVLPSLNLIFEVADDQAVRFGISKTMSRSRMDRMNASTGDLSYNEQVNIWNGSVANPELKPVTANQVDLTYENYFHAEGYFAAALFYKDISDWQERLPSFVDTSDLTPPEGQPVAPLGVLSSWQNVGDGEVSGAEFTISLPGVMFADALEGFGGIFSATYLDSELSYELEVPTDLEGGTQVIEFTNNVPGLSDEVYNATVYYERHGFQTRVSVRKRTDFLGEVAGLSLNRVPVNVNGSTLVDAQISYDFSESGIESLDGLTVTLQAQNLTDEEFVTYHSVDGGTDVRDVQRFGRNYLFGINYTF</sequence>
<proteinExistence type="inferred from homology"/>
<evidence type="ECO:0000256" key="6">
    <source>
        <dbReference type="SAM" id="SignalP"/>
    </source>
</evidence>
<keyword evidence="2 4" id="KW-0472">Membrane</keyword>
<dbReference type="InterPro" id="IPR000531">
    <property type="entry name" value="Beta-barrel_TonB"/>
</dbReference>
<dbReference type="CDD" id="cd01347">
    <property type="entry name" value="ligand_gated_channel"/>
    <property type="match status" value="1"/>
</dbReference>
<gene>
    <name evidence="9" type="ORF">HCJ96_00610</name>
</gene>
<evidence type="ECO:0000259" key="8">
    <source>
        <dbReference type="Pfam" id="PF07715"/>
    </source>
</evidence>
<dbReference type="InterPro" id="IPR036942">
    <property type="entry name" value="Beta-barrel_TonB_sf"/>
</dbReference>
<evidence type="ECO:0000256" key="5">
    <source>
        <dbReference type="SAM" id="MobiDB-lite"/>
    </source>
</evidence>
<accession>A0ABX1QXF4</accession>
<dbReference type="Pfam" id="PF07715">
    <property type="entry name" value="Plug"/>
    <property type="match status" value="1"/>
</dbReference>
<dbReference type="PANTHER" id="PTHR40980:SF3">
    <property type="entry name" value="TONB-DEPENDENT RECEPTOR-LIKE BETA-BARREL DOMAIN-CONTAINING PROTEIN"/>
    <property type="match status" value="1"/>
</dbReference>
<dbReference type="Gene3D" id="2.40.170.20">
    <property type="entry name" value="TonB-dependent receptor, beta-barrel domain"/>
    <property type="match status" value="1"/>
</dbReference>
<dbReference type="PANTHER" id="PTHR40980">
    <property type="entry name" value="PLUG DOMAIN-CONTAINING PROTEIN"/>
    <property type="match status" value="1"/>
</dbReference>
<evidence type="ECO:0000313" key="10">
    <source>
        <dbReference type="Proteomes" id="UP000709336"/>
    </source>
</evidence>
<feature type="domain" description="TonB-dependent receptor plug" evidence="8">
    <location>
        <begin position="63"/>
        <end position="164"/>
    </location>
</feature>
<comment type="caution">
    <text evidence="9">The sequence shown here is derived from an EMBL/GenBank/DDBJ whole genome shotgun (WGS) entry which is preliminary data.</text>
</comment>
<dbReference type="InterPro" id="IPR010104">
    <property type="entry name" value="TonB_rcpt_bac"/>
</dbReference>
<evidence type="ECO:0000256" key="3">
    <source>
        <dbReference type="ARBA" id="ARBA00023237"/>
    </source>
</evidence>
<evidence type="ECO:0000256" key="2">
    <source>
        <dbReference type="ARBA" id="ARBA00023136"/>
    </source>
</evidence>
<feature type="region of interest" description="Disordered" evidence="5">
    <location>
        <begin position="603"/>
        <end position="622"/>
    </location>
</feature>
<keyword evidence="4" id="KW-0798">TonB box</keyword>
<comment type="subcellular location">
    <subcellularLocation>
        <location evidence="1 4">Cell outer membrane</location>
    </subcellularLocation>
</comment>
<dbReference type="Proteomes" id="UP000709336">
    <property type="component" value="Unassembled WGS sequence"/>
</dbReference>
<reference evidence="9 10" key="1">
    <citation type="submission" date="2020-03" db="EMBL/GenBank/DDBJ databases">
        <title>Alteromonas ponticola sp. nov., isolated from seawater.</title>
        <authorList>
            <person name="Yoon J.-H."/>
            <person name="Kim Y.-O."/>
        </authorList>
    </citation>
    <scope>NUCLEOTIDE SEQUENCE [LARGE SCALE GENOMIC DNA]</scope>
    <source>
        <strain evidence="9 10">MYP5</strain>
    </source>
</reference>
<dbReference type="RefSeq" id="WP_169209093.1">
    <property type="nucleotide sequence ID" value="NZ_JAATNW010000001.1"/>
</dbReference>
<keyword evidence="9" id="KW-0675">Receptor</keyword>
<dbReference type="Pfam" id="PF00593">
    <property type="entry name" value="TonB_dep_Rec_b-barrel"/>
    <property type="match status" value="1"/>
</dbReference>
<feature type="signal peptide" evidence="6">
    <location>
        <begin position="1"/>
        <end position="27"/>
    </location>
</feature>
<feature type="domain" description="TonB-dependent receptor-like beta-barrel" evidence="7">
    <location>
        <begin position="416"/>
        <end position="897"/>
    </location>
</feature>
<evidence type="ECO:0000259" key="7">
    <source>
        <dbReference type="Pfam" id="PF00593"/>
    </source>
</evidence>
<evidence type="ECO:0000313" key="9">
    <source>
        <dbReference type="EMBL" id="NMH58524.1"/>
    </source>
</evidence>
<dbReference type="InterPro" id="IPR012910">
    <property type="entry name" value="Plug_dom"/>
</dbReference>
<keyword evidence="10" id="KW-1185">Reference proteome</keyword>
<dbReference type="Gene3D" id="2.170.130.10">
    <property type="entry name" value="TonB-dependent receptor, plug domain"/>
    <property type="match status" value="1"/>
</dbReference>
<evidence type="ECO:0000256" key="4">
    <source>
        <dbReference type="RuleBase" id="RU003357"/>
    </source>
</evidence>
<organism evidence="9 10">
    <name type="scientific">Alteromonas ponticola</name>
    <dbReference type="NCBI Taxonomy" id="2720613"/>
    <lineage>
        <taxon>Bacteria</taxon>
        <taxon>Pseudomonadati</taxon>
        <taxon>Pseudomonadota</taxon>
        <taxon>Gammaproteobacteria</taxon>
        <taxon>Alteromonadales</taxon>
        <taxon>Alteromonadaceae</taxon>
        <taxon>Alteromonas/Salinimonas group</taxon>
        <taxon>Alteromonas</taxon>
    </lineage>
</organism>
<name>A0ABX1QXF4_9ALTE</name>
<keyword evidence="6" id="KW-0732">Signal</keyword>
<dbReference type="NCBIfam" id="TIGR01782">
    <property type="entry name" value="TonB-Xanth-Caul"/>
    <property type="match status" value="1"/>
</dbReference>
<protein>
    <submittedName>
        <fullName evidence="9">TonB-dependent receptor</fullName>
    </submittedName>
</protein>